<evidence type="ECO:0000313" key="3">
    <source>
        <dbReference type="WBParaSite" id="jg24318"/>
    </source>
</evidence>
<reference evidence="3" key="1">
    <citation type="submission" date="2022-11" db="UniProtKB">
        <authorList>
            <consortium name="WormBaseParasite"/>
        </authorList>
    </citation>
    <scope>IDENTIFICATION</scope>
</reference>
<feature type="region of interest" description="Disordered" evidence="1">
    <location>
        <begin position="143"/>
        <end position="163"/>
    </location>
</feature>
<feature type="region of interest" description="Disordered" evidence="1">
    <location>
        <begin position="1"/>
        <end position="29"/>
    </location>
</feature>
<dbReference type="WBParaSite" id="jg24318">
    <property type="protein sequence ID" value="jg24318"/>
    <property type="gene ID" value="jg24318"/>
</dbReference>
<dbReference type="AlphaFoldDB" id="A0A915DWU9"/>
<protein>
    <submittedName>
        <fullName evidence="3">Uncharacterized protein</fullName>
    </submittedName>
</protein>
<dbReference type="Proteomes" id="UP000887574">
    <property type="component" value="Unplaced"/>
</dbReference>
<feature type="region of interest" description="Disordered" evidence="1">
    <location>
        <begin position="83"/>
        <end position="103"/>
    </location>
</feature>
<name>A0A915DWU9_9BILA</name>
<accession>A0A915DWU9</accession>
<organism evidence="2 3">
    <name type="scientific">Ditylenchus dipsaci</name>
    <dbReference type="NCBI Taxonomy" id="166011"/>
    <lineage>
        <taxon>Eukaryota</taxon>
        <taxon>Metazoa</taxon>
        <taxon>Ecdysozoa</taxon>
        <taxon>Nematoda</taxon>
        <taxon>Chromadorea</taxon>
        <taxon>Rhabditida</taxon>
        <taxon>Tylenchina</taxon>
        <taxon>Tylenchomorpha</taxon>
        <taxon>Sphaerularioidea</taxon>
        <taxon>Anguinidae</taxon>
        <taxon>Anguininae</taxon>
        <taxon>Ditylenchus</taxon>
    </lineage>
</organism>
<evidence type="ECO:0000256" key="1">
    <source>
        <dbReference type="SAM" id="MobiDB-lite"/>
    </source>
</evidence>
<sequence>MTEPASAEVKVAAVSQQSTEEMLPREKTAEEKSMLDRLNTIHDDGEKIDKTLIAKLVDSYDGLKVQEDEFICMLKKLAGIEDSAPAVTAPKKESTKNDADEDFDYEEAHKTLGEAEKMAEQASAAASINQQLQTQIALNQQKKSALAHVHNNKSQQKGQEASKALQEVEFSKLKLASESESVDRKQRQLERLRKEAAKRGYIGKTGDQQNKSDKKRVEELLVKPVVVSAGQEDSEVKAADTVEHSKDFKKDEFHARISERFAAFEARKQRMRQLRSRLNQFEEQKMDDAYGQAIDRLQNLTTLRKQLESMQAAETPPSSESVKALSEEVNQLADVSSSSPSSREKSNVNEFHSSKKSSQELDSAEDGSVTTDEVGYFT</sequence>
<keyword evidence="2" id="KW-1185">Reference proteome</keyword>
<feature type="region of interest" description="Disordered" evidence="1">
    <location>
        <begin position="308"/>
        <end position="378"/>
    </location>
</feature>
<evidence type="ECO:0000313" key="2">
    <source>
        <dbReference type="Proteomes" id="UP000887574"/>
    </source>
</evidence>
<proteinExistence type="predicted"/>